<dbReference type="EMBL" id="LS398552">
    <property type="protein sequence ID" value="SPR03887.1"/>
    <property type="molecule type" value="Genomic_DNA"/>
</dbReference>
<evidence type="ECO:0000313" key="2">
    <source>
        <dbReference type="Proteomes" id="UP000244943"/>
    </source>
</evidence>
<dbReference type="Proteomes" id="UP000244943">
    <property type="component" value="Chromosome I"/>
</dbReference>
<reference evidence="2" key="1">
    <citation type="submission" date="2018-03" db="EMBL/GenBank/DDBJ databases">
        <authorList>
            <person name="Batty M. E."/>
            <person name="Batty M E."/>
        </authorList>
    </citation>
    <scope>NUCLEOTIDE SEQUENCE [LARGE SCALE GENOMIC DNA]</scope>
</reference>
<gene>
    <name evidence="1" type="ORF">UT76HP_00321</name>
</gene>
<dbReference type="AlphaFoldDB" id="A0A2U3QSE6"/>
<name>A0A2U3QSE6_ORITS</name>
<protein>
    <submittedName>
        <fullName evidence="1">Integrase</fullName>
    </submittedName>
</protein>
<accession>A0A2U3QSE6</accession>
<evidence type="ECO:0000313" key="1">
    <source>
        <dbReference type="EMBL" id="SPR03887.1"/>
    </source>
</evidence>
<organism evidence="1 2">
    <name type="scientific">Orientia tsutsugamushi</name>
    <name type="common">Rickettsia tsutsugamushi</name>
    <dbReference type="NCBI Taxonomy" id="784"/>
    <lineage>
        <taxon>Bacteria</taxon>
        <taxon>Pseudomonadati</taxon>
        <taxon>Pseudomonadota</taxon>
        <taxon>Alphaproteobacteria</taxon>
        <taxon>Rickettsiales</taxon>
        <taxon>Rickettsiaceae</taxon>
        <taxon>Rickettsieae</taxon>
        <taxon>Orientia</taxon>
    </lineage>
</organism>
<sequence>MEERRKINKERREKREKRLKLENELTFGHVHEKYAEYSRIYHEKS</sequence>
<proteinExistence type="predicted"/>